<dbReference type="GO" id="GO:0016020">
    <property type="term" value="C:membrane"/>
    <property type="evidence" value="ECO:0007669"/>
    <property type="project" value="InterPro"/>
</dbReference>
<dbReference type="EMBL" id="VLKG01000004">
    <property type="protein sequence ID" value="TWH75904.1"/>
    <property type="molecule type" value="Genomic_DNA"/>
</dbReference>
<dbReference type="GO" id="GO:0015288">
    <property type="term" value="F:porin activity"/>
    <property type="evidence" value="ECO:0007669"/>
    <property type="project" value="TreeGrafter"/>
</dbReference>
<name>A0A562IZB1_9GAMM</name>
<comment type="caution">
    <text evidence="5">The sequence shown here is derived from an EMBL/GenBank/DDBJ whole genome shotgun (WGS) entry which is preliminary data.</text>
</comment>
<accession>A0A562IZB1</accession>
<organism evidence="5 6">
    <name type="scientific">Azomonas agilis</name>
    <dbReference type="NCBI Taxonomy" id="116849"/>
    <lineage>
        <taxon>Bacteria</taxon>
        <taxon>Pseudomonadati</taxon>
        <taxon>Pseudomonadota</taxon>
        <taxon>Gammaproteobacteria</taxon>
        <taxon>Pseudomonadales</taxon>
        <taxon>Pseudomonadaceae</taxon>
        <taxon>Azomonas</taxon>
    </lineage>
</organism>
<evidence type="ECO:0000256" key="1">
    <source>
        <dbReference type="ARBA" id="ARBA00009075"/>
    </source>
</evidence>
<dbReference type="Proteomes" id="UP000319627">
    <property type="component" value="Unassembled WGS sequence"/>
</dbReference>
<feature type="signal peptide" evidence="4">
    <location>
        <begin position="1"/>
        <end position="30"/>
    </location>
</feature>
<dbReference type="PANTHER" id="PTHR34596:SF2">
    <property type="entry name" value="CHITOPORIN"/>
    <property type="match status" value="1"/>
</dbReference>
<dbReference type="PANTHER" id="PTHR34596">
    <property type="entry name" value="CHITOPORIN"/>
    <property type="match status" value="1"/>
</dbReference>
<gene>
    <name evidence="5" type="ORF">LX59_01414</name>
</gene>
<keyword evidence="6" id="KW-1185">Reference proteome</keyword>
<evidence type="ECO:0000256" key="4">
    <source>
        <dbReference type="SAM" id="SignalP"/>
    </source>
</evidence>
<dbReference type="Gene3D" id="2.40.160.10">
    <property type="entry name" value="Porin"/>
    <property type="match status" value="1"/>
</dbReference>
<feature type="chain" id="PRO_5021797850" evidence="4">
    <location>
        <begin position="31"/>
        <end position="450"/>
    </location>
</feature>
<dbReference type="AlphaFoldDB" id="A0A562IZB1"/>
<evidence type="ECO:0000256" key="3">
    <source>
        <dbReference type="ARBA" id="ARBA00022729"/>
    </source>
</evidence>
<dbReference type="InterPro" id="IPR005318">
    <property type="entry name" value="OM_porin_bac"/>
</dbReference>
<proteinExistence type="inferred from homology"/>
<comment type="similarity">
    <text evidence="1">Belongs to the outer membrane porin (Opr) (TC 1.B.25) family.</text>
</comment>
<reference evidence="5 6" key="1">
    <citation type="submission" date="2019-07" db="EMBL/GenBank/DDBJ databases">
        <title>Genomic Encyclopedia of Type Strains, Phase I: the one thousand microbial genomes (KMG-I) project.</title>
        <authorList>
            <person name="Kyrpides N."/>
        </authorList>
    </citation>
    <scope>NUCLEOTIDE SEQUENCE [LARGE SCALE GENOMIC DNA]</scope>
    <source>
        <strain evidence="5 6">DSM 375</strain>
    </source>
</reference>
<sequence length="450" mass="50899">MIRVSFMLDRACRISVASACALCISMQTHAAGFFEDADIKLLNRNFYFSQDFKNGDATINPNTKERKGRRAEWANGVIASFSSGFTQGPIGLGLDLRGLYGFKLDGGNGLAGDGNSGPGLLPRRGYNRDGKPKDSFGKLDYELKARFLDTELRYGDVRPINPVVHTSDIRLLPQSFRGLTLVNDSFKGISIQAGKLESQSDRTDTGHNQDLGTAYGGRFKQVDDFKYFGFDLNHKDQFFVKLHHGRLDNIWNQTSLYLDWVQPLSDYFTLNANLRYYRTRDTGQKLLGQFSNNSWSSQIGLKAGPHNFVVAHTQIDKDSPFDYLWHTWDFFLNTNSQVSDFNNPNERIWLMRYDYDFAALGIPGLSIITRYVRGTDIDGTSVASGYSAYKNIKNGRHWERNFWVSYVVQSGAAKDLAIKMLQATHRVSGDHTAESNIDELRILVEYPLSF</sequence>
<evidence type="ECO:0000313" key="5">
    <source>
        <dbReference type="EMBL" id="TWH75904.1"/>
    </source>
</evidence>
<dbReference type="InterPro" id="IPR023614">
    <property type="entry name" value="Porin_dom_sf"/>
</dbReference>
<evidence type="ECO:0000256" key="2">
    <source>
        <dbReference type="ARBA" id="ARBA00022448"/>
    </source>
</evidence>
<dbReference type="Pfam" id="PF03573">
    <property type="entry name" value="OprD"/>
    <property type="match status" value="1"/>
</dbReference>
<evidence type="ECO:0000313" key="6">
    <source>
        <dbReference type="Proteomes" id="UP000319627"/>
    </source>
</evidence>
<keyword evidence="2" id="KW-0813">Transport</keyword>
<protein>
    <submittedName>
        <fullName evidence="5">Outer membrane OprD family porin</fullName>
    </submittedName>
</protein>
<keyword evidence="3 4" id="KW-0732">Signal</keyword>